<keyword evidence="1" id="KW-1133">Transmembrane helix</keyword>
<protein>
    <recommendedName>
        <fullName evidence="4">DUF1499 domain-containing protein</fullName>
    </recommendedName>
</protein>
<organism evidence="2 3">
    <name type="scientific">Nocardia flavorosea</name>
    <dbReference type="NCBI Taxonomy" id="53429"/>
    <lineage>
        <taxon>Bacteria</taxon>
        <taxon>Bacillati</taxon>
        <taxon>Actinomycetota</taxon>
        <taxon>Actinomycetes</taxon>
        <taxon>Mycobacteriales</taxon>
        <taxon>Nocardiaceae</taxon>
        <taxon>Nocardia</taxon>
    </lineage>
</organism>
<sequence>MRDSLSVYGGVFVRTGPLLVLLIGLYTWITTKDPRSAVFTAVVVGLFFGVIMALVLGASIRSARRVGVDTSVRQQKSVVLASDAMDVFDRAVRLIESTGATVKQRDPMLGRIEARTGFTWKSFGEKLGVTVLSQGEDRCEVRIESRPRMPGTYFDYGRNLQNVQYITQELRSMFTAV</sequence>
<keyword evidence="1" id="KW-0472">Membrane</keyword>
<proteinExistence type="predicted"/>
<evidence type="ECO:0000256" key="1">
    <source>
        <dbReference type="SAM" id="Phobius"/>
    </source>
</evidence>
<evidence type="ECO:0000313" key="3">
    <source>
        <dbReference type="Proteomes" id="UP000570678"/>
    </source>
</evidence>
<dbReference type="Proteomes" id="UP000570678">
    <property type="component" value="Unassembled WGS sequence"/>
</dbReference>
<gene>
    <name evidence="2" type="ORF">HGA15_07035</name>
</gene>
<evidence type="ECO:0008006" key="4">
    <source>
        <dbReference type="Google" id="ProtNLM"/>
    </source>
</evidence>
<keyword evidence="3" id="KW-1185">Reference proteome</keyword>
<keyword evidence="1" id="KW-0812">Transmembrane</keyword>
<accession>A0A846Y8M8</accession>
<feature type="transmembrane region" description="Helical" evidence="1">
    <location>
        <begin position="7"/>
        <end position="29"/>
    </location>
</feature>
<dbReference type="EMBL" id="JAAXOT010000003">
    <property type="protein sequence ID" value="NKY55916.1"/>
    <property type="molecule type" value="Genomic_DNA"/>
</dbReference>
<evidence type="ECO:0000313" key="2">
    <source>
        <dbReference type="EMBL" id="NKY55916.1"/>
    </source>
</evidence>
<dbReference type="AlphaFoldDB" id="A0A846Y8M8"/>
<dbReference type="RefSeq" id="WP_157116267.1">
    <property type="nucleotide sequence ID" value="NZ_JAAXOT010000003.1"/>
</dbReference>
<name>A0A846Y8M8_9NOCA</name>
<reference evidence="2 3" key="1">
    <citation type="submission" date="2020-04" db="EMBL/GenBank/DDBJ databases">
        <title>MicrobeNet Type strains.</title>
        <authorList>
            <person name="Nicholson A.C."/>
        </authorList>
    </citation>
    <scope>NUCLEOTIDE SEQUENCE [LARGE SCALE GENOMIC DNA]</scope>
    <source>
        <strain evidence="2 3">JCM 3332</strain>
    </source>
</reference>
<comment type="caution">
    <text evidence="2">The sequence shown here is derived from an EMBL/GenBank/DDBJ whole genome shotgun (WGS) entry which is preliminary data.</text>
</comment>
<feature type="transmembrane region" description="Helical" evidence="1">
    <location>
        <begin position="35"/>
        <end position="56"/>
    </location>
</feature>